<protein>
    <submittedName>
        <fullName evidence="3">Fimbrial protein</fullName>
    </submittedName>
</protein>
<organism evidence="3 4">
    <name type="scientific">Moellerella wisconsensis</name>
    <dbReference type="NCBI Taxonomy" id="158849"/>
    <lineage>
        <taxon>Bacteria</taxon>
        <taxon>Pseudomonadati</taxon>
        <taxon>Pseudomonadota</taxon>
        <taxon>Gammaproteobacteria</taxon>
        <taxon>Enterobacterales</taxon>
        <taxon>Morganellaceae</taxon>
        <taxon>Moellerella</taxon>
    </lineage>
</organism>
<dbReference type="InterPro" id="IPR036937">
    <property type="entry name" value="Adhesion_dom_fimbrial_sf"/>
</dbReference>
<feature type="signal peptide" evidence="1">
    <location>
        <begin position="1"/>
        <end position="22"/>
    </location>
</feature>
<evidence type="ECO:0000313" key="3">
    <source>
        <dbReference type="EMBL" id="UNH30864.1"/>
    </source>
</evidence>
<dbReference type="InterPro" id="IPR008966">
    <property type="entry name" value="Adhesion_dom_sf"/>
</dbReference>
<dbReference type="Proteomes" id="UP000829116">
    <property type="component" value="Chromosome"/>
</dbReference>
<dbReference type="PANTHER" id="PTHR33420">
    <property type="entry name" value="FIMBRIAL SUBUNIT ELFA-RELATED"/>
    <property type="match status" value="1"/>
</dbReference>
<dbReference type="GO" id="GO:0009289">
    <property type="term" value="C:pilus"/>
    <property type="evidence" value="ECO:0007669"/>
    <property type="project" value="InterPro"/>
</dbReference>
<dbReference type="Gene3D" id="2.60.40.1090">
    <property type="entry name" value="Fimbrial-type adhesion domain"/>
    <property type="match status" value="1"/>
</dbReference>
<dbReference type="InterPro" id="IPR050263">
    <property type="entry name" value="Bact_Fimbrial_Adh_Pro"/>
</dbReference>
<proteinExistence type="predicted"/>
<evidence type="ECO:0000259" key="2">
    <source>
        <dbReference type="Pfam" id="PF00419"/>
    </source>
</evidence>
<dbReference type="InterPro" id="IPR000259">
    <property type="entry name" value="Adhesion_dom_fimbrial"/>
</dbReference>
<dbReference type="EMBL" id="CP093245">
    <property type="protein sequence ID" value="UNH30864.1"/>
    <property type="molecule type" value="Genomic_DNA"/>
</dbReference>
<reference evidence="3" key="1">
    <citation type="submission" date="2022-03" db="EMBL/GenBank/DDBJ databases">
        <title>ESBL-producing Moellerella wisconsensis and Escherichia marmotae isolated from wild game meat.</title>
        <authorList>
            <person name="Biggel M."/>
        </authorList>
    </citation>
    <scope>NUCLEOTIDE SEQUENCE</scope>
    <source>
        <strain evidence="3">W51</strain>
    </source>
</reference>
<evidence type="ECO:0000313" key="4">
    <source>
        <dbReference type="Proteomes" id="UP000829116"/>
    </source>
</evidence>
<evidence type="ECO:0000256" key="1">
    <source>
        <dbReference type="SAM" id="SignalP"/>
    </source>
</evidence>
<accession>A0A9Q8Q0R1</accession>
<dbReference type="GO" id="GO:0043709">
    <property type="term" value="P:cell adhesion involved in single-species biofilm formation"/>
    <property type="evidence" value="ECO:0007669"/>
    <property type="project" value="TreeGrafter"/>
</dbReference>
<feature type="chain" id="PRO_5040166267" evidence="1">
    <location>
        <begin position="23"/>
        <end position="178"/>
    </location>
</feature>
<name>A0A9Q8Q0R1_9GAMM</name>
<dbReference type="AlphaFoldDB" id="A0A9Q8Q0R1"/>
<sequence length="178" mass="19703">MMKVTNNYIFLIIIFFCISVNAADVQVQINGAILDQSCNIKSTDLTKNVVFDDLNPSNFPSLGSVSNVQEVNIELENCTGNIDKMYYIFSGDEDSSDPSLLKIIGQAGSSSEDLASGIAIQILDTNKKAIALNKNQSLNQIITDKIYSFKFFLRYKSTNSTVTPGDASSLLYLDFYYE</sequence>
<dbReference type="Pfam" id="PF00419">
    <property type="entry name" value="Fimbrial"/>
    <property type="match status" value="1"/>
</dbReference>
<dbReference type="PANTHER" id="PTHR33420:SF5">
    <property type="entry name" value="FIMBRIAL SUBUNIT"/>
    <property type="match status" value="1"/>
</dbReference>
<keyword evidence="1" id="KW-0732">Signal</keyword>
<gene>
    <name evidence="3" type="ORF">MNY72_00600</name>
</gene>
<feature type="domain" description="Fimbrial-type adhesion" evidence="2">
    <location>
        <begin position="28"/>
        <end position="177"/>
    </location>
</feature>
<dbReference type="SUPFAM" id="SSF49401">
    <property type="entry name" value="Bacterial adhesins"/>
    <property type="match status" value="1"/>
</dbReference>